<organism evidence="2 3">
    <name type="scientific">Marvinbryantia formatexigens DSM 14469</name>
    <dbReference type="NCBI Taxonomy" id="478749"/>
    <lineage>
        <taxon>Bacteria</taxon>
        <taxon>Bacillati</taxon>
        <taxon>Bacillota</taxon>
        <taxon>Clostridia</taxon>
        <taxon>Lachnospirales</taxon>
        <taxon>Lachnospiraceae</taxon>
        <taxon>Marvinbryantia</taxon>
    </lineage>
</organism>
<keyword evidence="3" id="KW-1185">Reference proteome</keyword>
<feature type="transmembrane region" description="Helical" evidence="1">
    <location>
        <begin position="38"/>
        <end position="61"/>
    </location>
</feature>
<gene>
    <name evidence="2" type="ORF">BRYFOR_08552</name>
</gene>
<accession>C6LIS2</accession>
<keyword evidence="1" id="KW-0472">Membrane</keyword>
<evidence type="ECO:0000256" key="1">
    <source>
        <dbReference type="SAM" id="Phobius"/>
    </source>
</evidence>
<sequence length="67" mass="7488">MLGLPFCFLQTGYRVKNRLYYEIKSKEECFMKDAFMKTFGGTMGVIVGFVAGITVSANFLFGKGEAK</sequence>
<keyword evidence="1" id="KW-0812">Transmembrane</keyword>
<name>C6LIS2_9FIRM</name>
<keyword evidence="1" id="KW-1133">Transmembrane helix</keyword>
<proteinExistence type="predicted"/>
<dbReference type="EMBL" id="ACCL02000018">
    <property type="protein sequence ID" value="EET59461.1"/>
    <property type="molecule type" value="Genomic_DNA"/>
</dbReference>
<evidence type="ECO:0000313" key="3">
    <source>
        <dbReference type="Proteomes" id="UP000005561"/>
    </source>
</evidence>
<dbReference type="AlphaFoldDB" id="C6LIS2"/>
<protein>
    <submittedName>
        <fullName evidence="2">Uncharacterized protein</fullName>
    </submittedName>
</protein>
<reference evidence="2" key="1">
    <citation type="submission" date="2009-07" db="EMBL/GenBank/DDBJ databases">
        <authorList>
            <person name="Weinstock G."/>
            <person name="Sodergren E."/>
            <person name="Clifton S."/>
            <person name="Fulton L."/>
            <person name="Fulton B."/>
            <person name="Courtney L."/>
            <person name="Fronick C."/>
            <person name="Harrison M."/>
            <person name="Strong C."/>
            <person name="Farmer C."/>
            <person name="Delahaunty K."/>
            <person name="Markovic C."/>
            <person name="Hall O."/>
            <person name="Minx P."/>
            <person name="Tomlinson C."/>
            <person name="Mitreva M."/>
            <person name="Nelson J."/>
            <person name="Hou S."/>
            <person name="Wollam A."/>
            <person name="Pepin K.H."/>
            <person name="Johnson M."/>
            <person name="Bhonagiri V."/>
            <person name="Nash W.E."/>
            <person name="Warren W."/>
            <person name="Chinwalla A."/>
            <person name="Mardis E.R."/>
            <person name="Wilson R.K."/>
        </authorList>
    </citation>
    <scope>NUCLEOTIDE SEQUENCE [LARGE SCALE GENOMIC DNA]</scope>
    <source>
        <strain evidence="2">DSM 14469</strain>
    </source>
</reference>
<evidence type="ECO:0000313" key="2">
    <source>
        <dbReference type="EMBL" id="EET59461.1"/>
    </source>
</evidence>
<dbReference type="Proteomes" id="UP000005561">
    <property type="component" value="Unassembled WGS sequence"/>
</dbReference>
<comment type="caution">
    <text evidence="2">The sequence shown here is derived from an EMBL/GenBank/DDBJ whole genome shotgun (WGS) entry which is preliminary data.</text>
</comment>